<gene>
    <name evidence="2" type="ORF">NDU88_004157</name>
</gene>
<evidence type="ECO:0000313" key="2">
    <source>
        <dbReference type="EMBL" id="KAJ1099053.1"/>
    </source>
</evidence>
<protein>
    <submittedName>
        <fullName evidence="2">Uncharacterized protein</fullName>
    </submittedName>
</protein>
<accession>A0AAV7M728</accession>
<name>A0AAV7M728_PLEWA</name>
<reference evidence="2" key="1">
    <citation type="journal article" date="2022" name="bioRxiv">
        <title>Sequencing and chromosome-scale assembly of the giantPleurodeles waltlgenome.</title>
        <authorList>
            <person name="Brown T."/>
            <person name="Elewa A."/>
            <person name="Iarovenko S."/>
            <person name="Subramanian E."/>
            <person name="Araus A.J."/>
            <person name="Petzold A."/>
            <person name="Susuki M."/>
            <person name="Suzuki K.-i.T."/>
            <person name="Hayashi T."/>
            <person name="Toyoda A."/>
            <person name="Oliveira C."/>
            <person name="Osipova E."/>
            <person name="Leigh N.D."/>
            <person name="Simon A."/>
            <person name="Yun M.H."/>
        </authorList>
    </citation>
    <scope>NUCLEOTIDE SEQUENCE</scope>
    <source>
        <strain evidence="2">20211129_DDA</strain>
        <tissue evidence="2">Liver</tissue>
    </source>
</reference>
<evidence type="ECO:0000256" key="1">
    <source>
        <dbReference type="SAM" id="MobiDB-lite"/>
    </source>
</evidence>
<feature type="region of interest" description="Disordered" evidence="1">
    <location>
        <begin position="1"/>
        <end position="82"/>
    </location>
</feature>
<organism evidence="2 3">
    <name type="scientific">Pleurodeles waltl</name>
    <name type="common">Iberian ribbed newt</name>
    <dbReference type="NCBI Taxonomy" id="8319"/>
    <lineage>
        <taxon>Eukaryota</taxon>
        <taxon>Metazoa</taxon>
        <taxon>Chordata</taxon>
        <taxon>Craniata</taxon>
        <taxon>Vertebrata</taxon>
        <taxon>Euteleostomi</taxon>
        <taxon>Amphibia</taxon>
        <taxon>Batrachia</taxon>
        <taxon>Caudata</taxon>
        <taxon>Salamandroidea</taxon>
        <taxon>Salamandridae</taxon>
        <taxon>Pleurodelinae</taxon>
        <taxon>Pleurodeles</taxon>
    </lineage>
</organism>
<feature type="region of interest" description="Disordered" evidence="1">
    <location>
        <begin position="98"/>
        <end position="118"/>
    </location>
</feature>
<dbReference type="AlphaFoldDB" id="A0AAV7M728"/>
<dbReference type="EMBL" id="JANPWB010000014">
    <property type="protein sequence ID" value="KAJ1099053.1"/>
    <property type="molecule type" value="Genomic_DNA"/>
</dbReference>
<keyword evidence="3" id="KW-1185">Reference proteome</keyword>
<sequence>MRASLVCALPSPSRSQQAVNGHTQPISAGSARSSPRGRSSIQAARAQAPEARQRATGTAEKKQRSTGGARSKPTTDRAPRCIPQVSACPTEIPCPFRAGTSRPSIESRGQGARRATRQPARRLYPGCHYKFSHFSCRGGMTPTLGAPPAASLPSQLCPDGRNVRNGPQPKQSLTECRTSCWLASSAPSIYLEYVG</sequence>
<dbReference type="Proteomes" id="UP001066276">
    <property type="component" value="Chromosome 10"/>
</dbReference>
<evidence type="ECO:0000313" key="3">
    <source>
        <dbReference type="Proteomes" id="UP001066276"/>
    </source>
</evidence>
<comment type="caution">
    <text evidence="2">The sequence shown here is derived from an EMBL/GenBank/DDBJ whole genome shotgun (WGS) entry which is preliminary data.</text>
</comment>
<feature type="compositionally biased region" description="Polar residues" evidence="1">
    <location>
        <begin position="12"/>
        <end position="24"/>
    </location>
</feature>
<proteinExistence type="predicted"/>
<feature type="compositionally biased region" description="Low complexity" evidence="1">
    <location>
        <begin position="25"/>
        <end position="50"/>
    </location>
</feature>